<reference evidence="12 13" key="1">
    <citation type="journal article" date="2018" name="Sci. Rep.">
        <title>Genomic signatures of local adaptation to the degree of environmental predictability in rotifers.</title>
        <authorList>
            <person name="Franch-Gras L."/>
            <person name="Hahn C."/>
            <person name="Garcia-Roger E.M."/>
            <person name="Carmona M.J."/>
            <person name="Serra M."/>
            <person name="Gomez A."/>
        </authorList>
    </citation>
    <scope>NUCLEOTIDE SEQUENCE [LARGE SCALE GENOMIC DNA]</scope>
    <source>
        <strain evidence="12">HYR1</strain>
    </source>
</reference>
<dbReference type="PANTHER" id="PTHR24131">
    <property type="entry name" value="APOPTOSIS-STIMULATING OF P53 PROTEIN"/>
    <property type="match status" value="1"/>
</dbReference>
<evidence type="ECO:0000256" key="1">
    <source>
        <dbReference type="ARBA" id="ARBA00004123"/>
    </source>
</evidence>
<evidence type="ECO:0000256" key="8">
    <source>
        <dbReference type="PROSITE-ProRule" id="PRU00192"/>
    </source>
</evidence>
<dbReference type="GO" id="GO:0006915">
    <property type="term" value="P:apoptotic process"/>
    <property type="evidence" value="ECO:0007669"/>
    <property type="project" value="UniProtKB-KW"/>
</dbReference>
<accession>A0A3M7Q7V1</accession>
<gene>
    <name evidence="12" type="ORF">BpHYR1_041330</name>
</gene>
<dbReference type="SMART" id="SM00326">
    <property type="entry name" value="SH3"/>
    <property type="match status" value="1"/>
</dbReference>
<comment type="caution">
    <text evidence="12">The sequence shown here is derived from an EMBL/GenBank/DDBJ whole genome shotgun (WGS) entry which is preliminary data.</text>
</comment>
<dbReference type="GO" id="GO:0042981">
    <property type="term" value="P:regulation of apoptotic process"/>
    <property type="evidence" value="ECO:0007669"/>
    <property type="project" value="InterPro"/>
</dbReference>
<evidence type="ECO:0000313" key="12">
    <source>
        <dbReference type="EMBL" id="RNA07262.1"/>
    </source>
</evidence>
<comment type="subcellular location">
    <subcellularLocation>
        <location evidence="1">Nucleus</location>
    </subcellularLocation>
</comment>
<dbReference type="CDD" id="cd00174">
    <property type="entry name" value="SH3"/>
    <property type="match status" value="1"/>
</dbReference>
<keyword evidence="5 7" id="KW-0040">ANK repeat</keyword>
<evidence type="ECO:0000256" key="4">
    <source>
        <dbReference type="ARBA" id="ARBA00022737"/>
    </source>
</evidence>
<keyword evidence="9" id="KW-0175">Coiled coil</keyword>
<evidence type="ECO:0000256" key="7">
    <source>
        <dbReference type="PROSITE-ProRule" id="PRU00023"/>
    </source>
</evidence>
<feature type="compositionally biased region" description="Low complexity" evidence="10">
    <location>
        <begin position="284"/>
        <end position="300"/>
    </location>
</feature>
<dbReference type="SUPFAM" id="SSF50044">
    <property type="entry name" value="SH3-domain"/>
    <property type="match status" value="1"/>
</dbReference>
<dbReference type="PANTHER" id="PTHR24131:SF10">
    <property type="entry name" value="ANKYRIN-REPEAT, SH3-DOMAIN, AND PROLINE-RICH-REGION CONTAINING PROTEIN, ISOFORM B"/>
    <property type="match status" value="1"/>
</dbReference>
<feature type="region of interest" description="Disordered" evidence="10">
    <location>
        <begin position="284"/>
        <end position="317"/>
    </location>
</feature>
<organism evidence="12 13">
    <name type="scientific">Brachionus plicatilis</name>
    <name type="common">Marine rotifer</name>
    <name type="synonym">Brachionus muelleri</name>
    <dbReference type="NCBI Taxonomy" id="10195"/>
    <lineage>
        <taxon>Eukaryota</taxon>
        <taxon>Metazoa</taxon>
        <taxon>Spiralia</taxon>
        <taxon>Gnathifera</taxon>
        <taxon>Rotifera</taxon>
        <taxon>Eurotatoria</taxon>
        <taxon>Monogononta</taxon>
        <taxon>Pseudotrocha</taxon>
        <taxon>Ploima</taxon>
        <taxon>Brachionidae</taxon>
        <taxon>Brachionus</taxon>
    </lineage>
</organism>
<evidence type="ECO:0000256" key="3">
    <source>
        <dbReference type="ARBA" id="ARBA00022703"/>
    </source>
</evidence>
<evidence type="ECO:0000256" key="2">
    <source>
        <dbReference type="ARBA" id="ARBA00022443"/>
    </source>
</evidence>
<keyword evidence="4" id="KW-0677">Repeat</keyword>
<evidence type="ECO:0000259" key="11">
    <source>
        <dbReference type="PROSITE" id="PS50002"/>
    </source>
</evidence>
<dbReference type="GO" id="GO:0002039">
    <property type="term" value="F:p53 binding"/>
    <property type="evidence" value="ECO:0007669"/>
    <property type="project" value="InterPro"/>
</dbReference>
<keyword evidence="2 8" id="KW-0728">SH3 domain</keyword>
<dbReference type="InterPro" id="IPR001452">
    <property type="entry name" value="SH3_domain"/>
</dbReference>
<dbReference type="InterPro" id="IPR036028">
    <property type="entry name" value="SH3-like_dom_sf"/>
</dbReference>
<dbReference type="PROSITE" id="PS50088">
    <property type="entry name" value="ANK_REPEAT"/>
    <property type="match status" value="2"/>
</dbReference>
<name>A0A3M7Q7V1_BRAPC</name>
<keyword evidence="3" id="KW-0053">Apoptosis</keyword>
<dbReference type="Gene3D" id="1.25.40.20">
    <property type="entry name" value="Ankyrin repeat-containing domain"/>
    <property type="match status" value="1"/>
</dbReference>
<dbReference type="GO" id="GO:0005634">
    <property type="term" value="C:nucleus"/>
    <property type="evidence" value="ECO:0007669"/>
    <property type="project" value="UniProtKB-SubCell"/>
</dbReference>
<feature type="domain" description="SH3" evidence="11">
    <location>
        <begin position="580"/>
        <end position="648"/>
    </location>
</feature>
<proteinExistence type="predicted"/>
<feature type="repeat" description="ANK" evidence="7">
    <location>
        <begin position="512"/>
        <end position="544"/>
    </location>
</feature>
<dbReference type="PROSITE" id="PS50297">
    <property type="entry name" value="ANK_REP_REGION"/>
    <property type="match status" value="2"/>
</dbReference>
<keyword evidence="6" id="KW-0539">Nucleus</keyword>
<dbReference type="InterPro" id="IPR047163">
    <property type="entry name" value="ASPP1/2"/>
</dbReference>
<feature type="coiled-coil region" evidence="9">
    <location>
        <begin position="124"/>
        <end position="222"/>
    </location>
</feature>
<dbReference type="AlphaFoldDB" id="A0A3M7Q7V1"/>
<evidence type="ECO:0000256" key="10">
    <source>
        <dbReference type="SAM" id="MobiDB-lite"/>
    </source>
</evidence>
<evidence type="ECO:0000256" key="5">
    <source>
        <dbReference type="ARBA" id="ARBA00023043"/>
    </source>
</evidence>
<dbReference type="PROSITE" id="PS50002">
    <property type="entry name" value="SH3"/>
    <property type="match status" value="1"/>
</dbReference>
<dbReference type="InterPro" id="IPR002110">
    <property type="entry name" value="Ankyrin_rpt"/>
</dbReference>
<dbReference type="Pfam" id="PF14604">
    <property type="entry name" value="SH3_9"/>
    <property type="match status" value="1"/>
</dbReference>
<dbReference type="InterPro" id="IPR036770">
    <property type="entry name" value="Ankyrin_rpt-contain_sf"/>
</dbReference>
<dbReference type="STRING" id="10195.A0A3M7Q7V1"/>
<dbReference type="Proteomes" id="UP000276133">
    <property type="component" value="Unassembled WGS sequence"/>
</dbReference>
<dbReference type="Pfam" id="PF12796">
    <property type="entry name" value="Ank_2"/>
    <property type="match status" value="1"/>
</dbReference>
<sequence>MNTVLHNQPNCHKDMSEMSISELQDIAYRQQQQIEINNQLLQAKEKRLKLLKQEEEKNLKVSQMGQQSVRGEAGPANKIESLKQNVLGQELKIFKLKQLRNQILEYKLSNSNMYSELDLIKNLFEQKERELYQSINKVAELTKQIEQLRRIKHGNKSSVSNVNVSELDRLKQELQIRNKLNEQQAKKIVQQHELFNRKQSEVVQLDKRIDELKHKIACKRHKLNAQPLSLPVHSQTPLDASPSKQAAKFATKQQIANTYMNKDAYQKYQAIKLVQQFKDEECESSSASGASSSSSVASLSPQARAEPAAPHEHSDLPSHLKLEFDKLKYLPDMVKTIKKRHSISEMESSSTQPPAAYHKILDKHHNQLVNIEESGESSPLLSTFKPDVFSNENTLNSSSSNSVAVAAVASAESRKEAVESKPTRATKSIIKASGAGSAGSRRVNFDPHALLLDAAVEGELELVKKCSAQLADISEPNDEGITALHNSVCAGHFDIVRYLVETGCDINYADNDGWTPLHCAASCNNLHMIKFLVENGASVFATTISDNETAVKKCEEDEDGFELCRDYLLSVQSGMGSKECNGSLVHALYSYEPVEHDELKFDMHDQLVVLDKHERDGQANDGWWTCTLVNEKARCGLVPKNYLGIYPRIKENVYKDREESTIC</sequence>
<dbReference type="OrthoDB" id="10038642at2759"/>
<dbReference type="EMBL" id="REGN01007106">
    <property type="protein sequence ID" value="RNA07262.1"/>
    <property type="molecule type" value="Genomic_DNA"/>
</dbReference>
<evidence type="ECO:0000256" key="9">
    <source>
        <dbReference type="SAM" id="Coils"/>
    </source>
</evidence>
<dbReference type="SUPFAM" id="SSF48403">
    <property type="entry name" value="Ankyrin repeat"/>
    <property type="match status" value="1"/>
</dbReference>
<evidence type="ECO:0000256" key="6">
    <source>
        <dbReference type="ARBA" id="ARBA00023242"/>
    </source>
</evidence>
<feature type="repeat" description="ANK" evidence="7">
    <location>
        <begin position="479"/>
        <end position="511"/>
    </location>
</feature>
<keyword evidence="13" id="KW-1185">Reference proteome</keyword>
<evidence type="ECO:0000313" key="13">
    <source>
        <dbReference type="Proteomes" id="UP000276133"/>
    </source>
</evidence>
<dbReference type="SMART" id="SM00248">
    <property type="entry name" value="ANK"/>
    <property type="match status" value="2"/>
</dbReference>
<protein>
    <submittedName>
        <fullName evidence="12">Apoptosis-stimulating of p53 1</fullName>
    </submittedName>
</protein>